<dbReference type="InterPro" id="IPR036412">
    <property type="entry name" value="HAD-like_sf"/>
</dbReference>
<dbReference type="STRING" id="77166.U4UPV5"/>
<dbReference type="Proteomes" id="UP000030742">
    <property type="component" value="Unassembled WGS sequence"/>
</dbReference>
<dbReference type="Pfam" id="PF13344">
    <property type="entry name" value="Hydrolase_6"/>
    <property type="match status" value="1"/>
</dbReference>
<dbReference type="EMBL" id="KB632314">
    <property type="protein sequence ID" value="ERL92176.1"/>
    <property type="molecule type" value="Genomic_DNA"/>
</dbReference>
<gene>
    <name evidence="1" type="ORF">D910_09496</name>
</gene>
<organism evidence="1 2">
    <name type="scientific">Dendroctonus ponderosae</name>
    <name type="common">Mountain pine beetle</name>
    <dbReference type="NCBI Taxonomy" id="77166"/>
    <lineage>
        <taxon>Eukaryota</taxon>
        <taxon>Metazoa</taxon>
        <taxon>Ecdysozoa</taxon>
        <taxon>Arthropoda</taxon>
        <taxon>Hexapoda</taxon>
        <taxon>Insecta</taxon>
        <taxon>Pterygota</taxon>
        <taxon>Neoptera</taxon>
        <taxon>Endopterygota</taxon>
        <taxon>Coleoptera</taxon>
        <taxon>Polyphaga</taxon>
        <taxon>Cucujiformia</taxon>
        <taxon>Curculionidae</taxon>
        <taxon>Scolytinae</taxon>
        <taxon>Dendroctonus</taxon>
    </lineage>
</organism>
<dbReference type="AlphaFoldDB" id="U4UPV5"/>
<dbReference type="OrthoDB" id="413953at2759"/>
<accession>U4UPV5</accession>
<evidence type="ECO:0000313" key="2">
    <source>
        <dbReference type="Proteomes" id="UP000030742"/>
    </source>
</evidence>
<evidence type="ECO:0000313" key="1">
    <source>
        <dbReference type="EMBL" id="ERL92176.1"/>
    </source>
</evidence>
<dbReference type="GO" id="GO:0016791">
    <property type="term" value="F:phosphatase activity"/>
    <property type="evidence" value="ECO:0007669"/>
    <property type="project" value="TreeGrafter"/>
</dbReference>
<dbReference type="SUPFAM" id="SSF56784">
    <property type="entry name" value="HAD-like"/>
    <property type="match status" value="1"/>
</dbReference>
<dbReference type="InterPro" id="IPR023214">
    <property type="entry name" value="HAD_sf"/>
</dbReference>
<protein>
    <submittedName>
        <fullName evidence="1">Uncharacterized protein</fullName>
    </submittedName>
</protein>
<feature type="non-terminal residue" evidence="1">
    <location>
        <position position="254"/>
    </location>
</feature>
<sequence length="254" mass="28231">MSAINVDEVDGEVVKNLINSVDTVLFDIDGVLVIQNQIVPGAAEFIEKLRNIGKKIAYVTNNTLKSPETIKQILAPIKAELDEINNPITALLEYLQRIDYKKDIYVIGSRACKKLLTDAGFNVIDYKSLRIRDLEEDLNAIRELSRKAIERCQNVGMVFLDYDINFCQGAIQVAQVILSNIANVQLASGCLDDWGNIGSNIILSGPKYYGDALERWSKKKTIGFGKPGQGLVNLICNKLNITDGQRVLMIGDRQ</sequence>
<proteinExistence type="predicted"/>
<dbReference type="GO" id="GO:0005737">
    <property type="term" value="C:cytoplasm"/>
    <property type="evidence" value="ECO:0007669"/>
    <property type="project" value="TreeGrafter"/>
</dbReference>
<name>U4UPV5_DENPD</name>
<dbReference type="InterPro" id="IPR006357">
    <property type="entry name" value="HAD-SF_hydro_IIA"/>
</dbReference>
<dbReference type="Gene3D" id="3.40.50.1000">
    <property type="entry name" value="HAD superfamily/HAD-like"/>
    <property type="match status" value="2"/>
</dbReference>
<dbReference type="PANTHER" id="PTHR19288">
    <property type="entry name" value="4-NITROPHENYLPHOSPHATASE-RELATED"/>
    <property type="match status" value="1"/>
</dbReference>
<dbReference type="PANTHER" id="PTHR19288:SF4">
    <property type="entry name" value="RE04130P-RELATED"/>
    <property type="match status" value="1"/>
</dbReference>
<reference evidence="1 2" key="1">
    <citation type="journal article" date="2013" name="Genome Biol.">
        <title>Draft genome of the mountain pine beetle, Dendroctonus ponderosae Hopkins, a major forest pest.</title>
        <authorList>
            <person name="Keeling C.I."/>
            <person name="Yuen M.M."/>
            <person name="Liao N.Y."/>
            <person name="Docking T.R."/>
            <person name="Chan S.K."/>
            <person name="Taylor G.A."/>
            <person name="Palmquist D.L."/>
            <person name="Jackman S.D."/>
            <person name="Nguyen A."/>
            <person name="Li M."/>
            <person name="Henderson H."/>
            <person name="Janes J.K."/>
            <person name="Zhao Y."/>
            <person name="Pandoh P."/>
            <person name="Moore R."/>
            <person name="Sperling F.A."/>
            <person name="Huber D.P."/>
            <person name="Birol I."/>
            <person name="Jones S.J."/>
            <person name="Bohlmann J."/>
        </authorList>
    </citation>
    <scope>NUCLEOTIDE SEQUENCE</scope>
</reference>